<dbReference type="Proteomes" id="UP001558613">
    <property type="component" value="Unassembled WGS sequence"/>
</dbReference>
<name>A0ABR3M8G0_9TELE</name>
<dbReference type="EMBL" id="JAYMGO010000014">
    <property type="protein sequence ID" value="KAL1261382.1"/>
    <property type="molecule type" value="Genomic_DNA"/>
</dbReference>
<evidence type="ECO:0000313" key="2">
    <source>
        <dbReference type="Proteomes" id="UP001558613"/>
    </source>
</evidence>
<gene>
    <name evidence="1" type="ORF">QQF64_006647</name>
</gene>
<protein>
    <submittedName>
        <fullName evidence="1">Uncharacterized protein</fullName>
    </submittedName>
</protein>
<accession>A0ABR3M8G0</accession>
<sequence>MSRSLFFDGMQQRYKYRRANVVVLSFWPCCGGRVLVHIKMRTLGGCKEVAECGLNLLQMKTLATVAPMIK</sequence>
<proteinExistence type="predicted"/>
<evidence type="ECO:0000313" key="1">
    <source>
        <dbReference type="EMBL" id="KAL1261382.1"/>
    </source>
</evidence>
<comment type="caution">
    <text evidence="1">The sequence shown here is derived from an EMBL/GenBank/DDBJ whole genome shotgun (WGS) entry which is preliminary data.</text>
</comment>
<reference evidence="1 2" key="1">
    <citation type="submission" date="2023-09" db="EMBL/GenBank/DDBJ databases">
        <authorList>
            <person name="Wang M."/>
        </authorList>
    </citation>
    <scope>NUCLEOTIDE SEQUENCE [LARGE SCALE GENOMIC DNA]</scope>
    <source>
        <strain evidence="1">GT-2023</strain>
        <tissue evidence="1">Liver</tissue>
    </source>
</reference>
<keyword evidence="2" id="KW-1185">Reference proteome</keyword>
<organism evidence="1 2">
    <name type="scientific">Cirrhinus molitorella</name>
    <name type="common">mud carp</name>
    <dbReference type="NCBI Taxonomy" id="172907"/>
    <lineage>
        <taxon>Eukaryota</taxon>
        <taxon>Metazoa</taxon>
        <taxon>Chordata</taxon>
        <taxon>Craniata</taxon>
        <taxon>Vertebrata</taxon>
        <taxon>Euteleostomi</taxon>
        <taxon>Actinopterygii</taxon>
        <taxon>Neopterygii</taxon>
        <taxon>Teleostei</taxon>
        <taxon>Ostariophysi</taxon>
        <taxon>Cypriniformes</taxon>
        <taxon>Cyprinidae</taxon>
        <taxon>Labeoninae</taxon>
        <taxon>Labeonini</taxon>
        <taxon>Cirrhinus</taxon>
    </lineage>
</organism>